<dbReference type="AlphaFoldDB" id="A0A409YVG4"/>
<feature type="region of interest" description="Disordered" evidence="1">
    <location>
        <begin position="90"/>
        <end position="180"/>
    </location>
</feature>
<sequence>MDQATAKFEQALPLVLLPVSSQLAALHTARTSQPPLPYTCSRCGSELAISTRVKRSTSNTHLLHTVCGVCSGSTSIVIDQLPAKGFPSWRKLKSQARPPHSRPVQSLHPTSDMKAEVHATVTSPPISRPTGVQHQPSQVTRPKKKPGLQELLQRNRDKAKNRTQKEETKQAGLSAFLSTL</sequence>
<dbReference type="InParanoid" id="A0A409YVG4"/>
<accession>A0A409YVG4</accession>
<organism evidence="2 3">
    <name type="scientific">Gymnopilus dilepis</name>
    <dbReference type="NCBI Taxonomy" id="231916"/>
    <lineage>
        <taxon>Eukaryota</taxon>
        <taxon>Fungi</taxon>
        <taxon>Dikarya</taxon>
        <taxon>Basidiomycota</taxon>
        <taxon>Agaricomycotina</taxon>
        <taxon>Agaricomycetes</taxon>
        <taxon>Agaricomycetidae</taxon>
        <taxon>Agaricales</taxon>
        <taxon>Agaricineae</taxon>
        <taxon>Hymenogastraceae</taxon>
        <taxon>Gymnopilus</taxon>
    </lineage>
</organism>
<gene>
    <name evidence="2" type="ORF">CVT26_005226</name>
</gene>
<keyword evidence="3" id="KW-1185">Reference proteome</keyword>
<evidence type="ECO:0000313" key="2">
    <source>
        <dbReference type="EMBL" id="PPR07025.1"/>
    </source>
</evidence>
<dbReference type="Proteomes" id="UP000284706">
    <property type="component" value="Unassembled WGS sequence"/>
</dbReference>
<protein>
    <submittedName>
        <fullName evidence="2">Uncharacterized protein</fullName>
    </submittedName>
</protein>
<evidence type="ECO:0000256" key="1">
    <source>
        <dbReference type="SAM" id="MobiDB-lite"/>
    </source>
</evidence>
<evidence type="ECO:0000313" key="3">
    <source>
        <dbReference type="Proteomes" id="UP000284706"/>
    </source>
</evidence>
<dbReference type="OrthoDB" id="2685617at2759"/>
<reference evidence="2 3" key="1">
    <citation type="journal article" date="2018" name="Evol. Lett.">
        <title>Horizontal gene cluster transfer increased hallucinogenic mushroom diversity.</title>
        <authorList>
            <person name="Reynolds H.T."/>
            <person name="Vijayakumar V."/>
            <person name="Gluck-Thaler E."/>
            <person name="Korotkin H.B."/>
            <person name="Matheny P.B."/>
            <person name="Slot J.C."/>
        </authorList>
    </citation>
    <scope>NUCLEOTIDE SEQUENCE [LARGE SCALE GENOMIC DNA]</scope>
    <source>
        <strain evidence="2 3">SRW20</strain>
    </source>
</reference>
<feature type="compositionally biased region" description="Basic and acidic residues" evidence="1">
    <location>
        <begin position="153"/>
        <end position="169"/>
    </location>
</feature>
<feature type="compositionally biased region" description="Polar residues" evidence="1">
    <location>
        <begin position="120"/>
        <end position="140"/>
    </location>
</feature>
<comment type="caution">
    <text evidence="2">The sequence shown here is derived from an EMBL/GenBank/DDBJ whole genome shotgun (WGS) entry which is preliminary data.</text>
</comment>
<name>A0A409YVG4_9AGAR</name>
<dbReference type="EMBL" id="NHYE01000195">
    <property type="protein sequence ID" value="PPR07025.1"/>
    <property type="molecule type" value="Genomic_DNA"/>
</dbReference>
<proteinExistence type="predicted"/>